<name>A0AAN8FU57_TRICO</name>
<evidence type="ECO:0000313" key="2">
    <source>
        <dbReference type="Proteomes" id="UP001331761"/>
    </source>
</evidence>
<reference evidence="1 2" key="1">
    <citation type="submission" date="2019-10" db="EMBL/GenBank/DDBJ databases">
        <title>Assembly and Annotation for the nematode Trichostrongylus colubriformis.</title>
        <authorList>
            <person name="Martin J."/>
        </authorList>
    </citation>
    <scope>NUCLEOTIDE SEQUENCE [LARGE SCALE GENOMIC DNA]</scope>
    <source>
        <strain evidence="1">G859</strain>
        <tissue evidence="1">Whole worm</tissue>
    </source>
</reference>
<dbReference type="EMBL" id="WIXE01006714">
    <property type="protein sequence ID" value="KAK5981057.1"/>
    <property type="molecule type" value="Genomic_DNA"/>
</dbReference>
<evidence type="ECO:0000313" key="1">
    <source>
        <dbReference type="EMBL" id="KAK5981057.1"/>
    </source>
</evidence>
<comment type="caution">
    <text evidence="1">The sequence shown here is derived from an EMBL/GenBank/DDBJ whole genome shotgun (WGS) entry which is preliminary data.</text>
</comment>
<accession>A0AAN8FU57</accession>
<gene>
    <name evidence="1" type="ORF">GCK32_017007</name>
</gene>
<proteinExistence type="predicted"/>
<keyword evidence="2" id="KW-1185">Reference proteome</keyword>
<dbReference type="Proteomes" id="UP001331761">
    <property type="component" value="Unassembled WGS sequence"/>
</dbReference>
<sequence>SVLSAICSSRKNSQTMNVLLSKNTTLVNC</sequence>
<dbReference type="AlphaFoldDB" id="A0AAN8FU57"/>
<organism evidence="1 2">
    <name type="scientific">Trichostrongylus colubriformis</name>
    <name type="common">Black scour worm</name>
    <dbReference type="NCBI Taxonomy" id="6319"/>
    <lineage>
        <taxon>Eukaryota</taxon>
        <taxon>Metazoa</taxon>
        <taxon>Ecdysozoa</taxon>
        <taxon>Nematoda</taxon>
        <taxon>Chromadorea</taxon>
        <taxon>Rhabditida</taxon>
        <taxon>Rhabditina</taxon>
        <taxon>Rhabditomorpha</taxon>
        <taxon>Strongyloidea</taxon>
        <taxon>Trichostrongylidae</taxon>
        <taxon>Trichostrongylus</taxon>
    </lineage>
</organism>
<feature type="non-terminal residue" evidence="1">
    <location>
        <position position="1"/>
    </location>
</feature>
<protein>
    <submittedName>
        <fullName evidence="1">Uncharacterized protein</fullName>
    </submittedName>
</protein>